<evidence type="ECO:0000313" key="2">
    <source>
        <dbReference type="Proteomes" id="UP000623010"/>
    </source>
</evidence>
<gene>
    <name evidence="1" type="ORF">GCM10010389_66350</name>
</gene>
<accession>A0A918S372</accession>
<evidence type="ECO:0000313" key="1">
    <source>
        <dbReference type="EMBL" id="GHA19411.1"/>
    </source>
</evidence>
<reference evidence="1" key="1">
    <citation type="journal article" date="2014" name="Int. J. Syst. Evol. Microbiol.">
        <title>Complete genome sequence of Corynebacterium casei LMG S-19264T (=DSM 44701T), isolated from a smear-ripened cheese.</title>
        <authorList>
            <consortium name="US DOE Joint Genome Institute (JGI-PGF)"/>
            <person name="Walter F."/>
            <person name="Albersmeier A."/>
            <person name="Kalinowski J."/>
            <person name="Ruckert C."/>
        </authorList>
    </citation>
    <scope>NUCLEOTIDE SEQUENCE</scope>
    <source>
        <strain evidence="1">JCM 5016</strain>
    </source>
</reference>
<protein>
    <recommendedName>
        <fullName evidence="3">Head-to-tail stopper</fullName>
    </recommendedName>
</protein>
<comment type="caution">
    <text evidence="1">The sequence shown here is derived from an EMBL/GenBank/DDBJ whole genome shotgun (WGS) entry which is preliminary data.</text>
</comment>
<evidence type="ECO:0008006" key="3">
    <source>
        <dbReference type="Google" id="ProtNLM"/>
    </source>
</evidence>
<dbReference type="EMBL" id="BMWH01000065">
    <property type="protein sequence ID" value="GHA19411.1"/>
    <property type="molecule type" value="Genomic_DNA"/>
</dbReference>
<organism evidence="1 2">
    <name type="scientific">Streptomyces echinoruber</name>
    <dbReference type="NCBI Taxonomy" id="68898"/>
    <lineage>
        <taxon>Bacteria</taxon>
        <taxon>Bacillati</taxon>
        <taxon>Actinomycetota</taxon>
        <taxon>Actinomycetes</taxon>
        <taxon>Kitasatosporales</taxon>
        <taxon>Streptomycetaceae</taxon>
        <taxon>Streptomyces</taxon>
    </lineage>
</organism>
<dbReference type="AlphaFoldDB" id="A0A918S372"/>
<dbReference type="RefSeq" id="WP_308432580.1">
    <property type="nucleotide sequence ID" value="NZ_BMWH01000065.1"/>
</dbReference>
<dbReference type="Proteomes" id="UP000623010">
    <property type="component" value="Unassembled WGS sequence"/>
</dbReference>
<keyword evidence="2" id="KW-1185">Reference proteome</keyword>
<name>A0A918S372_9ACTN</name>
<proteinExistence type="predicted"/>
<sequence>MRVPGYLLRHRVTVEPYDGDSAYGPTYRPPVEVRALVAEGTRLTRNREGVEVASTAQVITAPGLDCPPESRITLPSGRVTKAISTAQHTAPGLPVPACTEVMCE</sequence>
<reference evidence="1" key="2">
    <citation type="submission" date="2020-09" db="EMBL/GenBank/DDBJ databases">
        <authorList>
            <person name="Sun Q."/>
            <person name="Ohkuma M."/>
        </authorList>
    </citation>
    <scope>NUCLEOTIDE SEQUENCE</scope>
    <source>
        <strain evidence="1">JCM 5016</strain>
    </source>
</reference>